<sequence>MDEQAELWRSHKEFGRDTVRGVREALRFYHNYIEKKEREEELQKREEAEKVRQEFQENFKKPGEKSYDFMLESGRNIDYHTLDDRVDIEKLKGLLDSERLQYCIRTSSLDNNKEIVYFTKDTPRIKAALSKSLEEMLKDTSKQQEKAHTEDLKRLTYSPFEDFGEGVFRDTTIYQGMDAQQRIEMKGFDNIPREKMNVDIALDREVSLVKLKEFFEEYDLKASFYKEDDVTKMALWLKKDKLAEQKASIQEAFFALGKHPERVRQYMPLLEERFDKAKTQHEKMVKAQAKKKAKNKAKNKAKLNVDEISRGIGR</sequence>
<reference evidence="2 3" key="1">
    <citation type="submission" date="2024-03" db="EMBL/GenBank/DDBJ databases">
        <title>Mouse gut bacterial collection (mGBC) of GemPharmatech.</title>
        <authorList>
            <person name="He Y."/>
            <person name="Dong L."/>
            <person name="Wu D."/>
            <person name="Gao X."/>
            <person name="Lin Z."/>
        </authorList>
    </citation>
    <scope>NUCLEOTIDE SEQUENCE [LARGE SCALE GENOMIC DNA]</scope>
    <source>
        <strain evidence="2 3">20-218</strain>
    </source>
</reference>
<evidence type="ECO:0000313" key="3">
    <source>
        <dbReference type="Proteomes" id="UP001565242"/>
    </source>
</evidence>
<accession>A0ABV4D8W1</accession>
<dbReference type="Proteomes" id="UP001565242">
    <property type="component" value="Unassembled WGS sequence"/>
</dbReference>
<evidence type="ECO:0000256" key="1">
    <source>
        <dbReference type="SAM" id="Coils"/>
    </source>
</evidence>
<keyword evidence="3" id="KW-1185">Reference proteome</keyword>
<name>A0ABV4D8W1_9LACT</name>
<dbReference type="EMBL" id="JBCLSQ010000015">
    <property type="protein sequence ID" value="MEY8538162.1"/>
    <property type="molecule type" value="Genomic_DNA"/>
</dbReference>
<dbReference type="RefSeq" id="WP_369918364.1">
    <property type="nucleotide sequence ID" value="NZ_JBCLSQ010000015.1"/>
</dbReference>
<organism evidence="2 3">
    <name type="scientific">Lactococcus muris</name>
    <dbReference type="NCBI Taxonomy" id="2941330"/>
    <lineage>
        <taxon>Bacteria</taxon>
        <taxon>Bacillati</taxon>
        <taxon>Bacillota</taxon>
        <taxon>Bacilli</taxon>
        <taxon>Lactobacillales</taxon>
        <taxon>Streptococcaceae</taxon>
        <taxon>Lactococcus</taxon>
    </lineage>
</organism>
<proteinExistence type="predicted"/>
<feature type="coiled-coil region" evidence="1">
    <location>
        <begin position="29"/>
        <end position="58"/>
    </location>
</feature>
<gene>
    <name evidence="2" type="ORF">AALM99_06875</name>
</gene>
<evidence type="ECO:0000313" key="2">
    <source>
        <dbReference type="EMBL" id="MEY8538162.1"/>
    </source>
</evidence>
<protein>
    <submittedName>
        <fullName evidence="2">Uncharacterized protein</fullName>
    </submittedName>
</protein>
<comment type="caution">
    <text evidence="2">The sequence shown here is derived from an EMBL/GenBank/DDBJ whole genome shotgun (WGS) entry which is preliminary data.</text>
</comment>
<keyword evidence="1" id="KW-0175">Coiled coil</keyword>